<name>A0A8S5PH75_9CAUD</name>
<proteinExistence type="predicted"/>
<protein>
    <submittedName>
        <fullName evidence="1">Uncharacterized protein</fullName>
    </submittedName>
</protein>
<accession>A0A8S5PH75</accession>
<evidence type="ECO:0000313" key="1">
    <source>
        <dbReference type="EMBL" id="DAE05532.1"/>
    </source>
</evidence>
<sequence>MAAWAGRKGIIHGATSKYDDLHYKDKGIVFIIARSIKENGTNWNDNHEKSGKQTFKKVLARERSDLILLYRQYMKHAQS</sequence>
<reference evidence="1" key="1">
    <citation type="journal article" date="2021" name="Proc. Natl. Acad. Sci. U.S.A.">
        <title>A Catalog of Tens of Thousands of Viruses from Human Metagenomes Reveals Hidden Associations with Chronic Diseases.</title>
        <authorList>
            <person name="Tisza M.J."/>
            <person name="Buck C.B."/>
        </authorList>
    </citation>
    <scope>NUCLEOTIDE SEQUENCE</scope>
    <source>
        <strain evidence="1">CtuQh21</strain>
    </source>
</reference>
<organism evidence="1">
    <name type="scientific">Podoviridae sp. ctuQh21</name>
    <dbReference type="NCBI Taxonomy" id="2825284"/>
    <lineage>
        <taxon>Viruses</taxon>
        <taxon>Duplodnaviria</taxon>
        <taxon>Heunggongvirae</taxon>
        <taxon>Uroviricota</taxon>
        <taxon>Caudoviricetes</taxon>
    </lineage>
</organism>
<dbReference type="EMBL" id="BK015412">
    <property type="protein sequence ID" value="DAE05532.1"/>
    <property type="molecule type" value="Genomic_DNA"/>
</dbReference>